<sequence length="667" mass="77507">MADDLESKLDDLKNLVLTFEYENCELSSVPQEQIDFFGYACLSNSLMYKEQPIPRHDVEGITQYFRTHIFTTLDSLIFYINNLSSEIDRLFAIFAWEALNIKYDVDSLLTNEQKDYSLEEIFENKAAVSEGYSLFFCEMAKRIKINTKRIKITKYHTFSKAFGYDPLNIPTDLEPDHSSLLIKIDKIAYISDPSWAAGNLNSDNLFEWNYRPEMFLIPIVKTLCDRMPCDDIPSLLPFNFTFEDFFKSCCVSPIGIRLKTESNPFVRCECVDGYACQIYSCIAPINWIQIHLYKQDPSNKEIFTEVPNESITSYEVVQEMIPNHHDRCRFRTNIAFQEEGFYKVEIFIDGPLQISYFVNNLAKSELPVPISYNPFHKSKFIPIKPTRMLSKVKHGVALIRFAVSQKQSEIIWNIIKLVNEDTFVEEDGQTISREYGRFIKLEIPFDNTRYEDQLCITFPSNGRYSIQIYLANDVGSYTSYAKYFIDVSGTESRDTKSVLSPTEFMYNGRDFSTFAAFDDNKNQIKIVPNQTCHIINSENELEQTIQLEDIPGDQNILLEFRKSNKLIANPTLIKQRNQTYTYKWSIPNKEGEYQLLCWINEYFSFSISYIYRKGPLRNQTNEELSILGSLKQKIILNNQYEKGVNGENADDDNSNVKKHSSKCCLLI</sequence>
<dbReference type="PANTHER" id="PTHR46333">
    <property type="entry name" value="CYTOKINESIS PROTEIN 3"/>
    <property type="match status" value="1"/>
</dbReference>
<protein>
    <recommendedName>
        <fullName evidence="3">GOLD domain-containing protein</fullName>
    </recommendedName>
</protein>
<gene>
    <name evidence="1" type="ORF">M9Y10_028330</name>
</gene>
<reference evidence="1 2" key="1">
    <citation type="submission" date="2024-04" db="EMBL/GenBank/DDBJ databases">
        <title>Tritrichomonas musculus Genome.</title>
        <authorList>
            <person name="Alves-Ferreira E."/>
            <person name="Grigg M."/>
            <person name="Lorenzi H."/>
            <person name="Galac M."/>
        </authorList>
    </citation>
    <scope>NUCLEOTIDE SEQUENCE [LARGE SCALE GENOMIC DNA]</scope>
    <source>
        <strain evidence="1 2">EAF2021</strain>
    </source>
</reference>
<dbReference type="InterPro" id="IPR038765">
    <property type="entry name" value="Papain-like_cys_pep_sf"/>
</dbReference>
<evidence type="ECO:0008006" key="3">
    <source>
        <dbReference type="Google" id="ProtNLM"/>
    </source>
</evidence>
<dbReference type="EMBL" id="JAPFFF010000004">
    <property type="protein sequence ID" value="KAK8891125.1"/>
    <property type="molecule type" value="Genomic_DNA"/>
</dbReference>
<evidence type="ECO:0000313" key="1">
    <source>
        <dbReference type="EMBL" id="KAK8891125.1"/>
    </source>
</evidence>
<dbReference type="PANTHER" id="PTHR46333:SF2">
    <property type="entry name" value="CYTOKINESIS PROTEIN 3"/>
    <property type="match status" value="1"/>
</dbReference>
<comment type="caution">
    <text evidence="1">The sequence shown here is derived from an EMBL/GenBank/DDBJ whole genome shotgun (WGS) entry which is preliminary data.</text>
</comment>
<organism evidence="1 2">
    <name type="scientific">Tritrichomonas musculus</name>
    <dbReference type="NCBI Taxonomy" id="1915356"/>
    <lineage>
        <taxon>Eukaryota</taxon>
        <taxon>Metamonada</taxon>
        <taxon>Parabasalia</taxon>
        <taxon>Tritrichomonadida</taxon>
        <taxon>Tritrichomonadidae</taxon>
        <taxon>Tritrichomonas</taxon>
    </lineage>
</organism>
<dbReference type="Proteomes" id="UP001470230">
    <property type="component" value="Unassembled WGS sequence"/>
</dbReference>
<accession>A0ABR2KMC3</accession>
<proteinExistence type="predicted"/>
<dbReference type="InterPro" id="IPR052557">
    <property type="entry name" value="CAP/Cytokinesis_protein"/>
</dbReference>
<keyword evidence="2" id="KW-1185">Reference proteome</keyword>
<dbReference type="SUPFAM" id="SSF54001">
    <property type="entry name" value="Cysteine proteinases"/>
    <property type="match status" value="1"/>
</dbReference>
<name>A0ABR2KMC3_9EUKA</name>
<evidence type="ECO:0000313" key="2">
    <source>
        <dbReference type="Proteomes" id="UP001470230"/>
    </source>
</evidence>